<name>A0A060YBG2_ONCMY</name>
<dbReference type="GO" id="GO:0008237">
    <property type="term" value="F:metallopeptidase activity"/>
    <property type="evidence" value="ECO:0007669"/>
    <property type="project" value="InterPro"/>
</dbReference>
<gene>
    <name evidence="1" type="ORF">GSONMT00023075001</name>
</gene>
<dbReference type="EMBL" id="FR909180">
    <property type="protein sequence ID" value="CDQ89081.1"/>
    <property type="molecule type" value="Genomic_DNA"/>
</dbReference>
<dbReference type="Gene3D" id="3.40.390.10">
    <property type="entry name" value="Collagenase (Catalytic Domain)"/>
    <property type="match status" value="1"/>
</dbReference>
<organism evidence="1 2">
    <name type="scientific">Oncorhynchus mykiss</name>
    <name type="common">Rainbow trout</name>
    <name type="synonym">Salmo gairdneri</name>
    <dbReference type="NCBI Taxonomy" id="8022"/>
    <lineage>
        <taxon>Eukaryota</taxon>
        <taxon>Metazoa</taxon>
        <taxon>Chordata</taxon>
        <taxon>Craniata</taxon>
        <taxon>Vertebrata</taxon>
        <taxon>Euteleostomi</taxon>
        <taxon>Actinopterygii</taxon>
        <taxon>Neopterygii</taxon>
        <taxon>Teleostei</taxon>
        <taxon>Protacanthopterygii</taxon>
        <taxon>Salmoniformes</taxon>
        <taxon>Salmonidae</taxon>
        <taxon>Salmoninae</taxon>
        <taxon>Oncorhynchus</taxon>
    </lineage>
</organism>
<evidence type="ECO:0000313" key="2">
    <source>
        <dbReference type="Proteomes" id="UP000193380"/>
    </source>
</evidence>
<dbReference type="SUPFAM" id="SSF55486">
    <property type="entry name" value="Metalloproteases ('zincins'), catalytic domain"/>
    <property type="match status" value="1"/>
</dbReference>
<dbReference type="Proteomes" id="UP000193380">
    <property type="component" value="Unassembled WGS sequence"/>
</dbReference>
<proteinExistence type="predicted"/>
<evidence type="ECO:0000313" key="1">
    <source>
        <dbReference type="EMBL" id="CDQ89081.1"/>
    </source>
</evidence>
<dbReference type="AlphaFoldDB" id="A0A060YBG2"/>
<dbReference type="PaxDb" id="8022-A0A060YBG2"/>
<dbReference type="InterPro" id="IPR024079">
    <property type="entry name" value="MetalloPept_cat_dom_sf"/>
</dbReference>
<sequence length="66" mass="7798">MYIGHHGEKMLESFCRWQQEEYGKKSVMSDFSTRWREDLPSVDTAILITRKDFCVHKDEPCDTVGE</sequence>
<reference evidence="1" key="1">
    <citation type="journal article" date="2014" name="Nat. Commun.">
        <title>The rainbow trout genome provides novel insights into evolution after whole-genome duplication in vertebrates.</title>
        <authorList>
            <person name="Berthelot C."/>
            <person name="Brunet F."/>
            <person name="Chalopin D."/>
            <person name="Juanchich A."/>
            <person name="Bernard M."/>
            <person name="Noel B."/>
            <person name="Bento P."/>
            <person name="Da Silva C."/>
            <person name="Labadie K."/>
            <person name="Alberti A."/>
            <person name="Aury J.M."/>
            <person name="Louis A."/>
            <person name="Dehais P."/>
            <person name="Bardou P."/>
            <person name="Montfort J."/>
            <person name="Klopp C."/>
            <person name="Cabau C."/>
            <person name="Gaspin C."/>
            <person name="Thorgaard G.H."/>
            <person name="Boussaha M."/>
            <person name="Quillet E."/>
            <person name="Guyomard R."/>
            <person name="Galiana D."/>
            <person name="Bobe J."/>
            <person name="Volff J.N."/>
            <person name="Genet C."/>
            <person name="Wincker P."/>
            <person name="Jaillon O."/>
            <person name="Roest Crollius H."/>
            <person name="Guiguen Y."/>
        </authorList>
    </citation>
    <scope>NUCLEOTIDE SEQUENCE [LARGE SCALE GENOMIC DNA]</scope>
</reference>
<protein>
    <submittedName>
        <fullName evidence="1">Uncharacterized protein</fullName>
    </submittedName>
</protein>
<dbReference type="STRING" id="8022.A0A060YBG2"/>
<accession>A0A060YBG2</accession>
<reference evidence="1" key="2">
    <citation type="submission" date="2014-03" db="EMBL/GenBank/DDBJ databases">
        <authorList>
            <person name="Genoscope - CEA"/>
        </authorList>
    </citation>
    <scope>NUCLEOTIDE SEQUENCE</scope>
</reference>